<proteinExistence type="predicted"/>
<dbReference type="EMBL" id="BARW01038460">
    <property type="protein sequence ID" value="GAJ22883.1"/>
    <property type="molecule type" value="Genomic_DNA"/>
</dbReference>
<comment type="caution">
    <text evidence="1">The sequence shown here is derived from an EMBL/GenBank/DDBJ whole genome shotgun (WGS) entry which is preliminary data.</text>
</comment>
<accession>X1UZF5</accession>
<evidence type="ECO:0000313" key="1">
    <source>
        <dbReference type="EMBL" id="GAJ22883.1"/>
    </source>
</evidence>
<protein>
    <submittedName>
        <fullName evidence="1">Uncharacterized protein</fullName>
    </submittedName>
</protein>
<sequence length="50" mass="6140">MNKNPNILKCMTCGKEIKVLKNGVIEWRYMENIKRRFNLTFFRIRHKDIV</sequence>
<name>X1UZF5_9ZZZZ</name>
<feature type="non-terminal residue" evidence="1">
    <location>
        <position position="50"/>
    </location>
</feature>
<reference evidence="1" key="1">
    <citation type="journal article" date="2014" name="Front. Microbiol.">
        <title>High frequency of phylogenetically diverse reductive dehalogenase-homologous genes in deep subseafloor sedimentary metagenomes.</title>
        <authorList>
            <person name="Kawai M."/>
            <person name="Futagami T."/>
            <person name="Toyoda A."/>
            <person name="Takaki Y."/>
            <person name="Nishi S."/>
            <person name="Hori S."/>
            <person name="Arai W."/>
            <person name="Tsubouchi T."/>
            <person name="Morono Y."/>
            <person name="Uchiyama I."/>
            <person name="Ito T."/>
            <person name="Fujiyama A."/>
            <person name="Inagaki F."/>
            <person name="Takami H."/>
        </authorList>
    </citation>
    <scope>NUCLEOTIDE SEQUENCE</scope>
    <source>
        <strain evidence="1">Expedition CK06-06</strain>
    </source>
</reference>
<gene>
    <name evidence="1" type="ORF">S12H4_59020</name>
</gene>
<organism evidence="1">
    <name type="scientific">marine sediment metagenome</name>
    <dbReference type="NCBI Taxonomy" id="412755"/>
    <lineage>
        <taxon>unclassified sequences</taxon>
        <taxon>metagenomes</taxon>
        <taxon>ecological metagenomes</taxon>
    </lineage>
</organism>
<dbReference type="AlphaFoldDB" id="X1UZF5"/>